<dbReference type="InterPro" id="IPR000626">
    <property type="entry name" value="Ubiquitin-like_dom"/>
</dbReference>
<organism evidence="3 4">
    <name type="scientific">Glutinoglossum americanum</name>
    <dbReference type="NCBI Taxonomy" id="1670608"/>
    <lineage>
        <taxon>Eukaryota</taxon>
        <taxon>Fungi</taxon>
        <taxon>Dikarya</taxon>
        <taxon>Ascomycota</taxon>
        <taxon>Pezizomycotina</taxon>
        <taxon>Geoglossomycetes</taxon>
        <taxon>Geoglossales</taxon>
        <taxon>Geoglossaceae</taxon>
        <taxon>Glutinoglossum</taxon>
    </lineage>
</organism>
<protein>
    <recommendedName>
        <fullName evidence="2">Ubiquitin-like domain-containing protein</fullName>
    </recommendedName>
</protein>
<evidence type="ECO:0000313" key="4">
    <source>
        <dbReference type="Proteomes" id="UP000698800"/>
    </source>
</evidence>
<feature type="domain" description="Ubiquitin-like" evidence="2">
    <location>
        <begin position="269"/>
        <end position="320"/>
    </location>
</feature>
<evidence type="ECO:0000259" key="2">
    <source>
        <dbReference type="PROSITE" id="PS50053"/>
    </source>
</evidence>
<name>A0A9P8L3X2_9PEZI</name>
<dbReference type="Proteomes" id="UP000698800">
    <property type="component" value="Unassembled WGS sequence"/>
</dbReference>
<dbReference type="InterPro" id="IPR029071">
    <property type="entry name" value="Ubiquitin-like_domsf"/>
</dbReference>
<dbReference type="CDD" id="cd17039">
    <property type="entry name" value="Ubl_ubiquitin_like"/>
    <property type="match status" value="1"/>
</dbReference>
<dbReference type="EMBL" id="JAGHQL010000052">
    <property type="protein sequence ID" value="KAH0542509.1"/>
    <property type="molecule type" value="Genomic_DNA"/>
</dbReference>
<feature type="coiled-coil region" evidence="1">
    <location>
        <begin position="195"/>
        <end position="250"/>
    </location>
</feature>
<dbReference type="OrthoDB" id="428577at2759"/>
<evidence type="ECO:0000256" key="1">
    <source>
        <dbReference type="SAM" id="Coils"/>
    </source>
</evidence>
<gene>
    <name evidence="3" type="ORF">FGG08_003105</name>
</gene>
<comment type="caution">
    <text evidence="3">The sequence shown here is derived from an EMBL/GenBank/DDBJ whole genome shotgun (WGS) entry which is preliminary data.</text>
</comment>
<dbReference type="PROSITE" id="PS50053">
    <property type="entry name" value="UBIQUITIN_2"/>
    <property type="match status" value="1"/>
</dbReference>
<dbReference type="AlphaFoldDB" id="A0A9P8L3X2"/>
<dbReference type="SUPFAM" id="SSF54236">
    <property type="entry name" value="Ubiquitin-like"/>
    <property type="match status" value="1"/>
</dbReference>
<dbReference type="SMART" id="SM00213">
    <property type="entry name" value="UBQ"/>
    <property type="match status" value="1"/>
</dbReference>
<dbReference type="Gene3D" id="3.10.20.90">
    <property type="entry name" value="Phosphatidylinositol 3-kinase Catalytic Subunit, Chain A, domain 1"/>
    <property type="match status" value="1"/>
</dbReference>
<dbReference type="Pfam" id="PF00240">
    <property type="entry name" value="ubiquitin"/>
    <property type="match status" value="1"/>
</dbReference>
<sequence length="552" mass="63340">MSGLAHTSNPFWKRRSRADAIAEELQNQVAELEGKLATSDALVLQLRRDLEASHAVSDDLERERRTTISLRGELVNRTARVNQLQDRHDDACQQLSEQGAQVEDLKACVVGLKAEADARIESERKMSAYALQRVRRQWTQRLGEPLAPTDQQDSELSTRIQVLEEEGRAKDTRAKQMEGRLDFAGQRAYELRARLQQNDRTIHQLTETTQQLESKVQDQDRNTRDLEAKIQQKDRDIEQLEVKLRQQRLEDGNMLYFSARQAEDNRIFWQLQVLSPRHSLSFRNVAGRTTIGGFKEQIQQRTSIPAQNQRLSLSGIILENRSESTIHIAQRLVVRKPVITLYPRQRQRTTVRLGLCDGFDFTYLHPTDVSLDKVKTLRDVSWQVWVDPNGTITTDKGHQVSYLFWEGFYDQSGSIDVSFGPHQSQKTFMVSIDDLPSFLDNFMERCGFPTKERQDMVTYWAPQLLQHDYAAIRFLGPSEYHTVAPLAVQPCPDRLVRLFALFKGIEARAACEWQGLADAEVENQVEVMLQGNEKPVIGAEFCAFEWGGMIVK</sequence>
<feature type="coiled-coil region" evidence="1">
    <location>
        <begin position="15"/>
        <end position="42"/>
    </location>
</feature>
<reference evidence="3" key="1">
    <citation type="submission" date="2021-03" db="EMBL/GenBank/DDBJ databases">
        <title>Comparative genomics and phylogenomic investigation of the class Geoglossomycetes provide insights into ecological specialization and systematics.</title>
        <authorList>
            <person name="Melie T."/>
            <person name="Pirro S."/>
            <person name="Miller A.N."/>
            <person name="Quandt A."/>
        </authorList>
    </citation>
    <scope>NUCLEOTIDE SEQUENCE</scope>
    <source>
        <strain evidence="3">GBOQ0MN5Z8</strain>
    </source>
</reference>
<keyword evidence="4" id="KW-1185">Reference proteome</keyword>
<evidence type="ECO:0000313" key="3">
    <source>
        <dbReference type="EMBL" id="KAH0542509.1"/>
    </source>
</evidence>
<keyword evidence="1" id="KW-0175">Coiled coil</keyword>
<proteinExistence type="predicted"/>
<accession>A0A9P8L3X2</accession>